<name>A0A238IW94_9RHOB</name>
<dbReference type="InterPro" id="IPR000073">
    <property type="entry name" value="AB_hydrolase_1"/>
</dbReference>
<feature type="domain" description="AB hydrolase-1" evidence="1">
    <location>
        <begin position="63"/>
        <end position="311"/>
    </location>
</feature>
<sequence length="325" mass="34591">MPRPVLTGFLIASAIIIAFAICTDRRADLREAEIEARYPPTGQMVKVDGRMVHVIVRGAGPDLVLIHGAGSNARDMALALADCLEDRYRLFIPDRPGHGWTDREPALKGAFNTQAESPADQAALLAAAVKQLGATNPIVAGHSFGGAVAMAWALDHPHAATVIISGVTLPWPGEVNVTYRLLGSSVGSAIIAPVATAFITKDYVRSAANGTFTPQSAPETYYETAGIPLAIRTASLRANNQQVNTLRPYIVEQSKRYDTITTPIEIVHGTNDTTVFASIHAEPLAARMDNVHFTPLPGLGHMPHYVVPDGVTAAIDRAAARAGLR</sequence>
<organism evidence="2 3">
    <name type="scientific">Boseongicola aestuarii</name>
    <dbReference type="NCBI Taxonomy" id="1470561"/>
    <lineage>
        <taxon>Bacteria</taxon>
        <taxon>Pseudomonadati</taxon>
        <taxon>Pseudomonadota</taxon>
        <taxon>Alphaproteobacteria</taxon>
        <taxon>Rhodobacterales</taxon>
        <taxon>Paracoccaceae</taxon>
        <taxon>Boseongicola</taxon>
    </lineage>
</organism>
<dbReference type="InterPro" id="IPR050228">
    <property type="entry name" value="Carboxylesterase_BioH"/>
</dbReference>
<keyword evidence="3" id="KW-1185">Reference proteome</keyword>
<gene>
    <name evidence="2" type="ORF">BOA8489_00394</name>
</gene>
<dbReference type="Proteomes" id="UP000201838">
    <property type="component" value="Unassembled WGS sequence"/>
</dbReference>
<dbReference type="OrthoDB" id="9815441at2"/>
<evidence type="ECO:0000313" key="2">
    <source>
        <dbReference type="EMBL" id="SMX22303.1"/>
    </source>
</evidence>
<dbReference type="AlphaFoldDB" id="A0A238IW94"/>
<accession>A0A238IW94</accession>
<dbReference type="EMBL" id="FXXQ01000001">
    <property type="protein sequence ID" value="SMX22303.1"/>
    <property type="molecule type" value="Genomic_DNA"/>
</dbReference>
<dbReference type="PRINTS" id="PR00111">
    <property type="entry name" value="ABHYDROLASE"/>
</dbReference>
<evidence type="ECO:0000259" key="1">
    <source>
        <dbReference type="Pfam" id="PF12697"/>
    </source>
</evidence>
<dbReference type="Pfam" id="PF12697">
    <property type="entry name" value="Abhydrolase_6"/>
    <property type="match status" value="1"/>
</dbReference>
<protein>
    <submittedName>
        <fullName evidence="2">Haloalkane dehalogenase</fullName>
    </submittedName>
</protein>
<dbReference type="InterPro" id="IPR029058">
    <property type="entry name" value="AB_hydrolase_fold"/>
</dbReference>
<dbReference type="PANTHER" id="PTHR43194:SF2">
    <property type="entry name" value="PEROXISOMAL MEMBRANE PROTEIN LPX1"/>
    <property type="match status" value="1"/>
</dbReference>
<proteinExistence type="predicted"/>
<reference evidence="2 3" key="1">
    <citation type="submission" date="2017-05" db="EMBL/GenBank/DDBJ databases">
        <authorList>
            <person name="Song R."/>
            <person name="Chenine A.L."/>
            <person name="Ruprecht R.M."/>
        </authorList>
    </citation>
    <scope>NUCLEOTIDE SEQUENCE [LARGE SCALE GENOMIC DNA]</scope>
    <source>
        <strain evidence="2 3">CECT 8489</strain>
    </source>
</reference>
<dbReference type="SUPFAM" id="SSF53474">
    <property type="entry name" value="alpha/beta-Hydrolases"/>
    <property type="match status" value="1"/>
</dbReference>
<dbReference type="Gene3D" id="3.40.50.1820">
    <property type="entry name" value="alpha/beta hydrolase"/>
    <property type="match status" value="1"/>
</dbReference>
<dbReference type="PANTHER" id="PTHR43194">
    <property type="entry name" value="HYDROLASE ALPHA/BETA FOLD FAMILY"/>
    <property type="match status" value="1"/>
</dbReference>
<evidence type="ECO:0000313" key="3">
    <source>
        <dbReference type="Proteomes" id="UP000201838"/>
    </source>
</evidence>